<dbReference type="AlphaFoldDB" id="A0A8J3SJY0"/>
<evidence type="ECO:0000313" key="4">
    <source>
        <dbReference type="EMBL" id="GIH95768.1"/>
    </source>
</evidence>
<dbReference type="Gene3D" id="3.40.50.80">
    <property type="entry name" value="Nucleotide-binding domain of ferredoxin-NADP reductase (FNR) module"/>
    <property type="match status" value="1"/>
</dbReference>
<dbReference type="SUPFAM" id="SSF63380">
    <property type="entry name" value="Riboflavin synthase domain-like"/>
    <property type="match status" value="1"/>
</dbReference>
<reference evidence="4 5" key="1">
    <citation type="submission" date="2021-01" db="EMBL/GenBank/DDBJ databases">
        <title>Whole genome shotgun sequence of Planobispora siamensis NBRC 107568.</title>
        <authorList>
            <person name="Komaki H."/>
            <person name="Tamura T."/>
        </authorList>
    </citation>
    <scope>NUCLEOTIDE SEQUENCE [LARGE SCALE GENOMIC DNA]</scope>
    <source>
        <strain evidence="4 5">NBRC 107568</strain>
    </source>
</reference>
<dbReference type="GO" id="GO:0046872">
    <property type="term" value="F:metal ion binding"/>
    <property type="evidence" value="ECO:0007669"/>
    <property type="project" value="UniProtKB-KW"/>
</dbReference>
<keyword evidence="1" id="KW-0408">Iron</keyword>
<feature type="compositionally biased region" description="Polar residues" evidence="2">
    <location>
        <begin position="1"/>
        <end position="10"/>
    </location>
</feature>
<dbReference type="Pfam" id="PF10418">
    <property type="entry name" value="DHODB_Fe-S_bind"/>
    <property type="match status" value="1"/>
</dbReference>
<dbReference type="CDD" id="cd06221">
    <property type="entry name" value="sulfite_reductase_like"/>
    <property type="match status" value="1"/>
</dbReference>
<feature type="binding site" evidence="1">
    <location>
        <position position="260"/>
    </location>
    <ligand>
        <name>[2Fe-2S] cluster</name>
        <dbReference type="ChEBI" id="CHEBI:190135"/>
    </ligand>
</feature>
<accession>A0A8J3SJY0</accession>
<gene>
    <name evidence="4" type="ORF">Psi01_63980</name>
</gene>
<dbReference type="InterPro" id="IPR017927">
    <property type="entry name" value="FAD-bd_FR_type"/>
</dbReference>
<dbReference type="InterPro" id="IPR012165">
    <property type="entry name" value="Cyt_c3_hydrogenase_gsu"/>
</dbReference>
<dbReference type="PRINTS" id="PR00410">
    <property type="entry name" value="PHEHYDRXLASE"/>
</dbReference>
<comment type="cofactor">
    <cofactor evidence="1">
        <name>[2Fe-2S] cluster</name>
        <dbReference type="ChEBI" id="CHEBI:190135"/>
    </cofactor>
    <text evidence="1">Binds 1 [2Fe-2S] cluster per subunit.</text>
</comment>
<evidence type="ECO:0000256" key="2">
    <source>
        <dbReference type="SAM" id="MobiDB-lite"/>
    </source>
</evidence>
<dbReference type="PIRSF" id="PIRSF006816">
    <property type="entry name" value="Cyc3_hyd_g"/>
    <property type="match status" value="1"/>
</dbReference>
<dbReference type="GO" id="GO:0016491">
    <property type="term" value="F:oxidoreductase activity"/>
    <property type="evidence" value="ECO:0007669"/>
    <property type="project" value="InterPro"/>
</dbReference>
<comment type="caution">
    <text evidence="4">The sequence shown here is derived from an EMBL/GenBank/DDBJ whole genome shotgun (WGS) entry which is preliminary data.</text>
</comment>
<dbReference type="Proteomes" id="UP000619788">
    <property type="component" value="Unassembled WGS sequence"/>
</dbReference>
<evidence type="ECO:0000256" key="1">
    <source>
        <dbReference type="PIRSR" id="PIRSR006816-2"/>
    </source>
</evidence>
<dbReference type="GO" id="GO:0051537">
    <property type="term" value="F:2 iron, 2 sulfur cluster binding"/>
    <property type="evidence" value="ECO:0007669"/>
    <property type="project" value="UniProtKB-KW"/>
</dbReference>
<keyword evidence="5" id="KW-1185">Reference proteome</keyword>
<dbReference type="Pfam" id="PF00175">
    <property type="entry name" value="NAD_binding_1"/>
    <property type="match status" value="1"/>
</dbReference>
<feature type="region of interest" description="Disordered" evidence="2">
    <location>
        <begin position="1"/>
        <end position="37"/>
    </location>
</feature>
<evidence type="ECO:0000259" key="3">
    <source>
        <dbReference type="PROSITE" id="PS51384"/>
    </source>
</evidence>
<dbReference type="Gene3D" id="2.40.30.10">
    <property type="entry name" value="Translation factors"/>
    <property type="match status" value="1"/>
</dbReference>
<dbReference type="PANTHER" id="PTHR43513">
    <property type="entry name" value="DIHYDROOROTATE DEHYDROGENASE B (NAD(+)), ELECTRON TRANSFER SUBUNIT"/>
    <property type="match status" value="1"/>
</dbReference>
<protein>
    <submittedName>
        <fullName evidence="4">Oxidoreductase</fullName>
    </submittedName>
</protein>
<dbReference type="InterPro" id="IPR017938">
    <property type="entry name" value="Riboflavin_synthase-like_b-brl"/>
</dbReference>
<name>A0A8J3SJY0_9ACTN</name>
<dbReference type="EMBL" id="BOOJ01000056">
    <property type="protein sequence ID" value="GIH95768.1"/>
    <property type="molecule type" value="Genomic_DNA"/>
</dbReference>
<evidence type="ECO:0000313" key="5">
    <source>
        <dbReference type="Proteomes" id="UP000619788"/>
    </source>
</evidence>
<keyword evidence="1" id="KW-0479">Metal-binding</keyword>
<dbReference type="InterPro" id="IPR019480">
    <property type="entry name" value="Dihydroorotate_DH_Fe-S-bd"/>
</dbReference>
<dbReference type="SUPFAM" id="SSF52343">
    <property type="entry name" value="Ferredoxin reductase-like, C-terminal NADP-linked domain"/>
    <property type="match status" value="1"/>
</dbReference>
<dbReference type="InterPro" id="IPR039261">
    <property type="entry name" value="FNR_nucleotide-bd"/>
</dbReference>
<dbReference type="PROSITE" id="PS51384">
    <property type="entry name" value="FAD_FR"/>
    <property type="match status" value="1"/>
</dbReference>
<dbReference type="GO" id="GO:0006221">
    <property type="term" value="P:pyrimidine nucleotide biosynthetic process"/>
    <property type="evidence" value="ECO:0007669"/>
    <property type="project" value="InterPro"/>
</dbReference>
<sequence length="291" mass="30972">MMTPTGTSAPRTAPPGVEQPGAHPMLPAPYRVRSRRPDRADTVTLALEPVRGECPPFLPGQFTMLYAPAVGEIPISISGHARGGGYVQTVRAVGAVSRALCRTGAGQIIGVRGPYGTAFDLRAAAGLDVVVAAGGLGLAPLRPVIRELAAHGSRYGRISLIVGTRTPATLLYPRELARWSRDFDVLITVDHPDRAWKGPVGLITGLVDRIVFDPRRTCAFVCGPEVMMRATAAELVRRGVPAGRVALSLERNMKCGVGRCGHCQLGPLFTCLDGPVLTYDRVAALLEVREL</sequence>
<dbReference type="GO" id="GO:0050660">
    <property type="term" value="F:flavin adenine dinucleotide binding"/>
    <property type="evidence" value="ECO:0007669"/>
    <property type="project" value="InterPro"/>
</dbReference>
<feature type="binding site" evidence="1">
    <location>
        <position position="271"/>
    </location>
    <ligand>
        <name>[2Fe-2S] cluster</name>
        <dbReference type="ChEBI" id="CHEBI:190135"/>
    </ligand>
</feature>
<keyword evidence="1" id="KW-0411">Iron-sulfur</keyword>
<feature type="domain" description="FAD-binding FR-type" evidence="3">
    <location>
        <begin position="25"/>
        <end position="121"/>
    </location>
</feature>
<feature type="binding site" evidence="1">
    <location>
        <position position="263"/>
    </location>
    <ligand>
        <name>[2Fe-2S] cluster</name>
        <dbReference type="ChEBI" id="CHEBI:190135"/>
    </ligand>
</feature>
<dbReference type="InterPro" id="IPR001433">
    <property type="entry name" value="OxRdtase_FAD/NAD-bd"/>
</dbReference>
<dbReference type="InterPro" id="IPR050353">
    <property type="entry name" value="PyrK_electron_transfer"/>
</dbReference>
<proteinExistence type="predicted"/>
<keyword evidence="1" id="KW-0001">2Fe-2S</keyword>
<organism evidence="4 5">
    <name type="scientific">Planobispora siamensis</name>
    <dbReference type="NCBI Taxonomy" id="936338"/>
    <lineage>
        <taxon>Bacteria</taxon>
        <taxon>Bacillati</taxon>
        <taxon>Actinomycetota</taxon>
        <taxon>Actinomycetes</taxon>
        <taxon>Streptosporangiales</taxon>
        <taxon>Streptosporangiaceae</taxon>
        <taxon>Planobispora</taxon>
    </lineage>
</organism>
<feature type="binding site" evidence="1">
    <location>
        <position position="255"/>
    </location>
    <ligand>
        <name>[2Fe-2S] cluster</name>
        <dbReference type="ChEBI" id="CHEBI:190135"/>
    </ligand>
</feature>